<dbReference type="Pfam" id="PF00514">
    <property type="entry name" value="Arm"/>
    <property type="match status" value="7"/>
</dbReference>
<comment type="similarity">
    <text evidence="1">Belongs to the importin alpha family.</text>
</comment>
<dbReference type="PROSITE" id="PS51214">
    <property type="entry name" value="IBB"/>
    <property type="match status" value="1"/>
</dbReference>
<sequence length="422" mass="46451">MATSVSAARVADRMRSFKKGIDAAETRRRREDTTIQIRKNRREERLNQRRRMIPLQQNHGASMQTTVQTPDVPMRSLNGVSVSDLPQIAAMIQSLDPMEQSNAVSKLRRLLSLETNPPIQEVINLGVVPLLVEFLKQHDRPEMQFEAAWALTNIASGTTEHTEAVIRCGAVGLLCALLLSPNEDVCEQAVWALGNISGDSPQCRDVVLNAGAMMPLLAVLRRSSGKATILRNATWTLSNLCRGTPRPDFALVIPALKLLPHLIHSPDEEVVTDACWTLSYLSDGSTDAIQTVIDAGVCRRVVDLMCHPTSSILTPALRAVGNVVTGNEQQTQLMLDLAILPRLVPLLKHEKKLIRKEACWVISNITAGTPSQIQEVIDANVIPPLLFQLMSVEFDVRKEAAWTISNATSGGTTEQIKYLVTQ</sequence>
<feature type="repeat" description="ARM" evidence="4">
    <location>
        <begin position="126"/>
        <end position="169"/>
    </location>
</feature>
<organism evidence="7 8">
    <name type="scientific">Phytophthora megakarya</name>
    <dbReference type="NCBI Taxonomy" id="4795"/>
    <lineage>
        <taxon>Eukaryota</taxon>
        <taxon>Sar</taxon>
        <taxon>Stramenopiles</taxon>
        <taxon>Oomycota</taxon>
        <taxon>Peronosporomycetes</taxon>
        <taxon>Peronosporales</taxon>
        <taxon>Peronosporaceae</taxon>
        <taxon>Phytophthora</taxon>
    </lineage>
</organism>
<dbReference type="InterPro" id="IPR011989">
    <property type="entry name" value="ARM-like"/>
</dbReference>
<dbReference type="GO" id="GO:0061608">
    <property type="term" value="F:nuclear import signal receptor activity"/>
    <property type="evidence" value="ECO:0007669"/>
    <property type="project" value="InterPro"/>
</dbReference>
<dbReference type="InterPro" id="IPR002652">
    <property type="entry name" value="Importin-a_IBB"/>
</dbReference>
<dbReference type="PANTHER" id="PTHR23316">
    <property type="entry name" value="IMPORTIN ALPHA"/>
    <property type="match status" value="1"/>
</dbReference>
<evidence type="ECO:0000256" key="3">
    <source>
        <dbReference type="ARBA" id="ARBA00022927"/>
    </source>
</evidence>
<evidence type="ECO:0000256" key="1">
    <source>
        <dbReference type="ARBA" id="ARBA00010394"/>
    </source>
</evidence>
<reference evidence="8" key="1">
    <citation type="submission" date="2017-03" db="EMBL/GenBank/DDBJ databases">
        <title>Phytopthora megakarya and P. palmivora, two closely related causual agents of cacao black pod achieved similar genome size and gene model numbers by different mechanisms.</title>
        <authorList>
            <person name="Ali S."/>
            <person name="Shao J."/>
            <person name="Larry D.J."/>
            <person name="Kronmiller B."/>
            <person name="Shen D."/>
            <person name="Strem M.D."/>
            <person name="Melnick R.L."/>
            <person name="Guiltinan M.J."/>
            <person name="Tyler B.M."/>
            <person name="Meinhardt L.W."/>
            <person name="Bailey B.A."/>
        </authorList>
    </citation>
    <scope>NUCLEOTIDE SEQUENCE [LARGE SCALE GENOMIC DNA]</scope>
    <source>
        <strain evidence="8">zdho120</strain>
    </source>
</reference>
<keyword evidence="3" id="KW-0653">Protein transport</keyword>
<dbReference type="InterPro" id="IPR016024">
    <property type="entry name" value="ARM-type_fold"/>
</dbReference>
<dbReference type="GO" id="GO:0006606">
    <property type="term" value="P:protein import into nucleus"/>
    <property type="evidence" value="ECO:0007669"/>
    <property type="project" value="InterPro"/>
</dbReference>
<dbReference type="Gene3D" id="1.25.10.10">
    <property type="entry name" value="Leucine-rich Repeat Variant"/>
    <property type="match status" value="1"/>
</dbReference>
<dbReference type="OrthoDB" id="29145at2759"/>
<evidence type="ECO:0000259" key="6">
    <source>
        <dbReference type="PROSITE" id="PS51214"/>
    </source>
</evidence>
<keyword evidence="8" id="KW-1185">Reference proteome</keyword>
<dbReference type="AlphaFoldDB" id="A0A225UX29"/>
<dbReference type="STRING" id="4795.A0A225UX29"/>
<feature type="repeat" description="ARM" evidence="4">
    <location>
        <begin position="211"/>
        <end position="240"/>
    </location>
</feature>
<evidence type="ECO:0000256" key="2">
    <source>
        <dbReference type="ARBA" id="ARBA00022448"/>
    </source>
</evidence>
<evidence type="ECO:0000256" key="5">
    <source>
        <dbReference type="PROSITE-ProRule" id="PRU00561"/>
    </source>
</evidence>
<gene>
    <name evidence="7" type="ORF">PHMEG_00031710</name>
</gene>
<dbReference type="InterPro" id="IPR036975">
    <property type="entry name" value="Importin-a_IBB_sf"/>
</dbReference>
<dbReference type="InterPro" id="IPR000225">
    <property type="entry name" value="Armadillo"/>
</dbReference>
<dbReference type="Proteomes" id="UP000198211">
    <property type="component" value="Unassembled WGS sequence"/>
</dbReference>
<accession>A0A225UX29</accession>
<feature type="repeat" description="ARM" evidence="4">
    <location>
        <begin position="169"/>
        <end position="211"/>
    </location>
</feature>
<dbReference type="SMART" id="SM00185">
    <property type="entry name" value="ARM"/>
    <property type="match status" value="7"/>
</dbReference>
<keyword evidence="2 5" id="KW-0813">Transport</keyword>
<dbReference type="FunFam" id="1.20.5.690:FF:000006">
    <property type="entry name" value="Importin subunit alpha"/>
    <property type="match status" value="1"/>
</dbReference>
<evidence type="ECO:0000313" key="8">
    <source>
        <dbReference type="Proteomes" id="UP000198211"/>
    </source>
</evidence>
<dbReference type="PROSITE" id="PS50176">
    <property type="entry name" value="ARM_REPEAT"/>
    <property type="match status" value="3"/>
</dbReference>
<evidence type="ECO:0000313" key="7">
    <source>
        <dbReference type="EMBL" id="OWY97700.1"/>
    </source>
</evidence>
<name>A0A225UX29_9STRA</name>
<evidence type="ECO:0000256" key="4">
    <source>
        <dbReference type="PROSITE-ProRule" id="PRU00259"/>
    </source>
</evidence>
<dbReference type="SUPFAM" id="SSF48371">
    <property type="entry name" value="ARM repeat"/>
    <property type="match status" value="1"/>
</dbReference>
<dbReference type="EMBL" id="NBNE01010162">
    <property type="protein sequence ID" value="OWY97700.1"/>
    <property type="molecule type" value="Genomic_DNA"/>
</dbReference>
<feature type="domain" description="IBB" evidence="6">
    <location>
        <begin position="1"/>
        <end position="60"/>
    </location>
</feature>
<dbReference type="Gene3D" id="1.20.5.690">
    <property type="entry name" value="Importin-alpha, importin-beta-binding domain"/>
    <property type="match status" value="1"/>
</dbReference>
<proteinExistence type="inferred from homology"/>
<feature type="non-terminal residue" evidence="7">
    <location>
        <position position="422"/>
    </location>
</feature>
<dbReference type="Pfam" id="PF01749">
    <property type="entry name" value="IBB"/>
    <property type="match status" value="1"/>
</dbReference>
<comment type="caution">
    <text evidence="7">The sequence shown here is derived from an EMBL/GenBank/DDBJ whole genome shotgun (WGS) entry which is preliminary data.</text>
</comment>
<protein>
    <submittedName>
        <fullName evidence="7">Importin alpha-2 subunit</fullName>
    </submittedName>
</protein>